<sequence>MLACRYLPFGQYLANLYEVCHNRQMSSTPRSETFMALRNELAAFGESVERVRSRAMELEGRPGVKQQEDIHRAIIEMQRSLDTARKAVDRALKIVKNT</sequence>
<dbReference type="EMBL" id="CAFBPN010000036">
    <property type="protein sequence ID" value="CAB5020204.1"/>
    <property type="molecule type" value="Genomic_DNA"/>
</dbReference>
<proteinExistence type="predicted"/>
<protein>
    <submittedName>
        <fullName evidence="1">Unannotated protein</fullName>
    </submittedName>
</protein>
<name>A0A6J7R0Z7_9ZZZZ</name>
<accession>A0A6J7R0Z7</accession>
<reference evidence="1" key="1">
    <citation type="submission" date="2020-05" db="EMBL/GenBank/DDBJ databases">
        <authorList>
            <person name="Chiriac C."/>
            <person name="Salcher M."/>
            <person name="Ghai R."/>
            <person name="Kavagutti S V."/>
        </authorList>
    </citation>
    <scope>NUCLEOTIDE SEQUENCE</scope>
</reference>
<organism evidence="1">
    <name type="scientific">freshwater metagenome</name>
    <dbReference type="NCBI Taxonomy" id="449393"/>
    <lineage>
        <taxon>unclassified sequences</taxon>
        <taxon>metagenomes</taxon>
        <taxon>ecological metagenomes</taxon>
    </lineage>
</organism>
<evidence type="ECO:0000313" key="1">
    <source>
        <dbReference type="EMBL" id="CAB5020204.1"/>
    </source>
</evidence>
<gene>
    <name evidence="1" type="ORF">UFOPK4098_00818</name>
</gene>
<dbReference type="AlphaFoldDB" id="A0A6J7R0Z7"/>